<protein>
    <submittedName>
        <fullName evidence="1">Uncharacterized protein</fullName>
    </submittedName>
</protein>
<dbReference type="Proteomes" id="UP000070224">
    <property type="component" value="Unassembled WGS sequence"/>
</dbReference>
<accession>A0A134B866</accession>
<sequence>MHELSAHEVAKAGASSLSKLALSAGSTAGALWEGRMLSCGWGWCEPILVGGLTYIGRHRDLYSFVVGAI</sequence>
<name>A0A134B866_9PORP</name>
<evidence type="ECO:0000313" key="1">
    <source>
        <dbReference type="EMBL" id="KXB76123.1"/>
    </source>
</evidence>
<dbReference type="PATRIC" id="fig|322095.3.peg.1047"/>
<proteinExistence type="predicted"/>
<dbReference type="STRING" id="322095.HMPREF3185_01060"/>
<keyword evidence="2" id="KW-1185">Reference proteome</keyword>
<comment type="caution">
    <text evidence="1">The sequence shown here is derived from an EMBL/GenBank/DDBJ whole genome shotgun (WGS) entry which is preliminary data.</text>
</comment>
<evidence type="ECO:0000313" key="2">
    <source>
        <dbReference type="Proteomes" id="UP000070224"/>
    </source>
</evidence>
<organism evidence="1 2">
    <name type="scientific">Porphyromonas somerae</name>
    <dbReference type="NCBI Taxonomy" id="322095"/>
    <lineage>
        <taxon>Bacteria</taxon>
        <taxon>Pseudomonadati</taxon>
        <taxon>Bacteroidota</taxon>
        <taxon>Bacteroidia</taxon>
        <taxon>Bacteroidales</taxon>
        <taxon>Porphyromonadaceae</taxon>
        <taxon>Porphyromonas</taxon>
    </lineage>
</organism>
<dbReference type="EMBL" id="LSDK01000076">
    <property type="protein sequence ID" value="KXB76123.1"/>
    <property type="molecule type" value="Genomic_DNA"/>
</dbReference>
<gene>
    <name evidence="1" type="ORF">HMPREF3185_01060</name>
</gene>
<reference evidence="2" key="1">
    <citation type="submission" date="2016-01" db="EMBL/GenBank/DDBJ databases">
        <authorList>
            <person name="Mitreva M."/>
            <person name="Pepin K.H."/>
            <person name="Mihindukulasuriya K.A."/>
            <person name="Fulton R."/>
            <person name="Fronick C."/>
            <person name="O'Laughlin M."/>
            <person name="Miner T."/>
            <person name="Herter B."/>
            <person name="Rosa B.A."/>
            <person name="Cordes M."/>
            <person name="Tomlinson C."/>
            <person name="Wollam A."/>
            <person name="Palsikar V.B."/>
            <person name="Mardis E.R."/>
            <person name="Wilson R.K."/>
        </authorList>
    </citation>
    <scope>NUCLEOTIDE SEQUENCE [LARGE SCALE GENOMIC DNA]</scope>
    <source>
        <strain evidence="2">KA00683</strain>
    </source>
</reference>
<dbReference type="AlphaFoldDB" id="A0A134B866"/>